<protein>
    <submittedName>
        <fullName evidence="2">Uncharacterized protein</fullName>
    </submittedName>
</protein>
<dbReference type="InterPro" id="IPR011048">
    <property type="entry name" value="Haem_d1_sf"/>
</dbReference>
<gene>
    <name evidence="2" type="ORF">CR152_24955</name>
</gene>
<sequence>MLTACGGGGGGGGSGSQLAGNGPVTVAPDTARIGRGPNILFVSDRNNQVIAAFDTLAPAAANTAVSANVLSAERYYGYSTQLDAARDLLYIMAGDQAGAQIGVLADASKLSGKMTPQRYITPEIGASYVVQSLILDKTNDRMYVGYKETNRGATGFMVLERVSTLSGRVAPARTFTGPMDTMQSAIDTKRGLLYTKHSHASGQPVYVFENIDKASGELPIARRFNLPGDIVGLAIDEDRDRLYAGSNMRGLAVFADVSKPDPASRVKLITLPRWTIDGVLAFDRAHDRLYAGMGSTAYVVERASKLGEDGQAAPLSINAGSLAVISGFAF</sequence>
<evidence type="ECO:0000256" key="1">
    <source>
        <dbReference type="SAM" id="MobiDB-lite"/>
    </source>
</evidence>
<evidence type="ECO:0000313" key="3">
    <source>
        <dbReference type="Proteomes" id="UP000229897"/>
    </source>
</evidence>
<name>A0A2D2DQW7_9BURK</name>
<feature type="compositionally biased region" description="Gly residues" evidence="1">
    <location>
        <begin position="1"/>
        <end position="15"/>
    </location>
</feature>
<dbReference type="KEGG" id="mass:CR152_24955"/>
<keyword evidence="3" id="KW-1185">Reference proteome</keyword>
<dbReference type="EMBL" id="CP024608">
    <property type="protein sequence ID" value="ATQ77384.1"/>
    <property type="molecule type" value="Genomic_DNA"/>
</dbReference>
<dbReference type="SUPFAM" id="SSF51004">
    <property type="entry name" value="C-terminal (heme d1) domain of cytochrome cd1-nitrite reductase"/>
    <property type="match status" value="1"/>
</dbReference>
<feature type="region of interest" description="Disordered" evidence="1">
    <location>
        <begin position="1"/>
        <end position="21"/>
    </location>
</feature>
<evidence type="ECO:0000313" key="2">
    <source>
        <dbReference type="EMBL" id="ATQ77384.1"/>
    </source>
</evidence>
<proteinExistence type="predicted"/>
<reference evidence="2" key="1">
    <citation type="submission" date="2017-10" db="EMBL/GenBank/DDBJ databases">
        <title>Massilia psychrophilum sp. nov., a novel purple-pigmented bacterium isolated from Tianshan glacier, Xinjiang Municipality, China.</title>
        <authorList>
            <person name="Wang H."/>
        </authorList>
    </citation>
    <scope>NUCLEOTIDE SEQUENCE [LARGE SCALE GENOMIC DNA]</scope>
    <source>
        <strain evidence="2">B2</strain>
    </source>
</reference>
<dbReference type="AlphaFoldDB" id="A0A2D2DQW7"/>
<dbReference type="Gene3D" id="2.130.10.10">
    <property type="entry name" value="YVTN repeat-like/Quinoprotein amine dehydrogenase"/>
    <property type="match status" value="1"/>
</dbReference>
<dbReference type="Proteomes" id="UP000229897">
    <property type="component" value="Chromosome"/>
</dbReference>
<accession>A0A2D2DQW7</accession>
<dbReference type="InterPro" id="IPR015943">
    <property type="entry name" value="WD40/YVTN_repeat-like_dom_sf"/>
</dbReference>
<organism evidence="2 3">
    <name type="scientific">Massilia violaceinigra</name>
    <dbReference type="NCBI Taxonomy" id="2045208"/>
    <lineage>
        <taxon>Bacteria</taxon>
        <taxon>Pseudomonadati</taxon>
        <taxon>Pseudomonadota</taxon>
        <taxon>Betaproteobacteria</taxon>
        <taxon>Burkholderiales</taxon>
        <taxon>Oxalobacteraceae</taxon>
        <taxon>Telluria group</taxon>
        <taxon>Massilia</taxon>
    </lineage>
</organism>